<dbReference type="PANTHER" id="PTHR43767">
    <property type="entry name" value="LONG-CHAIN-FATTY-ACID--COA LIGASE"/>
    <property type="match status" value="1"/>
</dbReference>
<keyword evidence="4" id="KW-1185">Reference proteome</keyword>
<evidence type="ECO:0000259" key="1">
    <source>
        <dbReference type="Pfam" id="PF00501"/>
    </source>
</evidence>
<evidence type="ECO:0000313" key="4">
    <source>
        <dbReference type="Proteomes" id="UP001501231"/>
    </source>
</evidence>
<comment type="caution">
    <text evidence="3">The sequence shown here is derived from an EMBL/GenBank/DDBJ whole genome shotgun (WGS) entry which is preliminary data.</text>
</comment>
<evidence type="ECO:0000259" key="2">
    <source>
        <dbReference type="Pfam" id="PF13193"/>
    </source>
</evidence>
<reference evidence="3 4" key="1">
    <citation type="journal article" date="2019" name="Int. J. Syst. Evol. Microbiol.">
        <title>The Global Catalogue of Microorganisms (GCM) 10K type strain sequencing project: providing services to taxonomists for standard genome sequencing and annotation.</title>
        <authorList>
            <consortium name="The Broad Institute Genomics Platform"/>
            <consortium name="The Broad Institute Genome Sequencing Center for Infectious Disease"/>
            <person name="Wu L."/>
            <person name="Ma J."/>
        </authorList>
    </citation>
    <scope>NUCLEOTIDE SEQUENCE [LARGE SCALE GENOMIC DNA]</scope>
    <source>
        <strain evidence="3 4">JCM 3325</strain>
    </source>
</reference>
<dbReference type="Gene3D" id="3.40.50.12780">
    <property type="entry name" value="N-terminal domain of ligase-like"/>
    <property type="match status" value="1"/>
</dbReference>
<sequence length="512" mass="56077">MAELLRPYAQARPDEPALTDERGSRTWRELNERTDRLAGALRDLGLGSGDAIAIHCGNRCEHFELMCAAGHIGLRYVLVNWHWTADELRYILQDAGARALFSEEPFGGVAREAADGLDLLARVAIGGDVEGFTPYERFLAAGPDGEPADQVLGYPMNYTSGTTGRPKGVSRKLVRAGAPIETAILIGDLLAGILRIPEAGRSLLVGPVYHSAQWLWSYVFLLRGRSVVMRRAFDAAETLRLIDEHAITNIHLVPTQFVRMLRLDEAARGAFDGGSLAVVWHGAAPCPPAVKRQMIDWFGPIVHEYYGSTEASVNTVITASEWLERPGSVGRPLPITEVHVLTGDGEPAAPGENGQIWFRYTSGDDVEYWGDEEKTRSVHRPDGLFTTGDIGRMDEEGYLFLSDRAIDMIISGGVNIYPAEIEGVLITHPAVRDVAVFGIPDEEFGEQVKAAVELSDGFTPSSGLTEELIAHVRASLAGYKAPRTVDYVTEMPRTPTGKLYKRLLREPYLAAD</sequence>
<dbReference type="Pfam" id="PF13193">
    <property type="entry name" value="AMP-binding_C"/>
    <property type="match status" value="1"/>
</dbReference>
<accession>A0ABN3IZV8</accession>
<dbReference type="EMBL" id="BAAARW010000011">
    <property type="protein sequence ID" value="GAA2417102.1"/>
    <property type="molecule type" value="Genomic_DNA"/>
</dbReference>
<organism evidence="3 4">
    <name type="scientific">Actinomadura vinacea</name>
    <dbReference type="NCBI Taxonomy" id="115336"/>
    <lineage>
        <taxon>Bacteria</taxon>
        <taxon>Bacillati</taxon>
        <taxon>Actinomycetota</taxon>
        <taxon>Actinomycetes</taxon>
        <taxon>Streptosporangiales</taxon>
        <taxon>Thermomonosporaceae</taxon>
        <taxon>Actinomadura</taxon>
    </lineage>
</organism>
<dbReference type="RefSeq" id="WP_344589494.1">
    <property type="nucleotide sequence ID" value="NZ_BAAARW010000011.1"/>
</dbReference>
<feature type="domain" description="AMP-binding enzyme C-terminal" evidence="2">
    <location>
        <begin position="420"/>
        <end position="498"/>
    </location>
</feature>
<name>A0ABN3IZV8_9ACTN</name>
<evidence type="ECO:0000313" key="3">
    <source>
        <dbReference type="EMBL" id="GAA2417102.1"/>
    </source>
</evidence>
<dbReference type="SUPFAM" id="SSF56801">
    <property type="entry name" value="Acetyl-CoA synthetase-like"/>
    <property type="match status" value="1"/>
</dbReference>
<dbReference type="Gene3D" id="3.30.300.30">
    <property type="match status" value="1"/>
</dbReference>
<gene>
    <name evidence="3" type="ORF">GCM10010191_29500</name>
</gene>
<dbReference type="InterPro" id="IPR042099">
    <property type="entry name" value="ANL_N_sf"/>
</dbReference>
<dbReference type="InterPro" id="IPR025110">
    <property type="entry name" value="AMP-bd_C"/>
</dbReference>
<dbReference type="Proteomes" id="UP001501231">
    <property type="component" value="Unassembled WGS sequence"/>
</dbReference>
<feature type="domain" description="AMP-dependent synthetase/ligase" evidence="1">
    <location>
        <begin position="9"/>
        <end position="359"/>
    </location>
</feature>
<dbReference type="InterPro" id="IPR045851">
    <property type="entry name" value="AMP-bd_C_sf"/>
</dbReference>
<dbReference type="InterPro" id="IPR050237">
    <property type="entry name" value="ATP-dep_AMP-bd_enzyme"/>
</dbReference>
<dbReference type="InterPro" id="IPR000873">
    <property type="entry name" value="AMP-dep_synth/lig_dom"/>
</dbReference>
<dbReference type="PANTHER" id="PTHR43767:SF7">
    <property type="entry name" value="MEDIUM_LONG-CHAIN-FATTY-ACID--COA LIGASE FADD8"/>
    <property type="match status" value="1"/>
</dbReference>
<dbReference type="Pfam" id="PF00501">
    <property type="entry name" value="AMP-binding"/>
    <property type="match status" value="1"/>
</dbReference>
<protein>
    <submittedName>
        <fullName evidence="3">Acyl-CoA synthetase</fullName>
    </submittedName>
</protein>
<proteinExistence type="predicted"/>